<feature type="transmembrane region" description="Helical" evidence="2">
    <location>
        <begin position="709"/>
        <end position="729"/>
    </location>
</feature>
<dbReference type="OrthoDB" id="1689567at2759"/>
<feature type="transmembrane region" description="Helical" evidence="2">
    <location>
        <begin position="594"/>
        <end position="619"/>
    </location>
</feature>
<feature type="transmembrane region" description="Helical" evidence="2">
    <location>
        <begin position="468"/>
        <end position="489"/>
    </location>
</feature>
<evidence type="ECO:0000256" key="2">
    <source>
        <dbReference type="SAM" id="Phobius"/>
    </source>
</evidence>
<protein>
    <recommendedName>
        <fullName evidence="8">CSC1/OSCA1-like 7TM region domain-containing protein</fullName>
    </recommendedName>
</protein>
<organism evidence="6 7">
    <name type="scientific">Saitozyma podzolica</name>
    <dbReference type="NCBI Taxonomy" id="1890683"/>
    <lineage>
        <taxon>Eukaryota</taxon>
        <taxon>Fungi</taxon>
        <taxon>Dikarya</taxon>
        <taxon>Basidiomycota</taxon>
        <taxon>Agaricomycotina</taxon>
        <taxon>Tremellomycetes</taxon>
        <taxon>Tremellales</taxon>
        <taxon>Trimorphomycetaceae</taxon>
        <taxon>Saitozyma</taxon>
    </lineage>
</organism>
<keyword evidence="2" id="KW-0472">Membrane</keyword>
<feature type="compositionally biased region" description="Acidic residues" evidence="1">
    <location>
        <begin position="988"/>
        <end position="1005"/>
    </location>
</feature>
<feature type="transmembrane region" description="Helical" evidence="2">
    <location>
        <begin position="82"/>
        <end position="102"/>
    </location>
</feature>
<evidence type="ECO:0000256" key="1">
    <source>
        <dbReference type="SAM" id="MobiDB-lite"/>
    </source>
</evidence>
<feature type="transmembrane region" description="Helical" evidence="2">
    <location>
        <begin position="685"/>
        <end position="703"/>
    </location>
</feature>
<feature type="compositionally biased region" description="Polar residues" evidence="1">
    <location>
        <begin position="248"/>
        <end position="275"/>
    </location>
</feature>
<keyword evidence="2" id="KW-0812">Transmembrane</keyword>
<dbReference type="InterPro" id="IPR003864">
    <property type="entry name" value="CSC1/OSCA1-like_7TM"/>
</dbReference>
<evidence type="ECO:0000259" key="5">
    <source>
        <dbReference type="Pfam" id="PF14703"/>
    </source>
</evidence>
<feature type="domain" description="CSC1/OSCA1-like cytosolic" evidence="5">
    <location>
        <begin position="126"/>
        <end position="350"/>
    </location>
</feature>
<dbReference type="PANTHER" id="PTHR13018:SF5">
    <property type="entry name" value="RE44586P"/>
    <property type="match status" value="1"/>
</dbReference>
<feature type="region of interest" description="Disordered" evidence="1">
    <location>
        <begin position="238"/>
        <end position="299"/>
    </location>
</feature>
<feature type="compositionally biased region" description="Gly residues" evidence="1">
    <location>
        <begin position="876"/>
        <end position="893"/>
    </location>
</feature>
<dbReference type="GO" id="GO:0005227">
    <property type="term" value="F:calcium-activated cation channel activity"/>
    <property type="evidence" value="ECO:0007669"/>
    <property type="project" value="InterPro"/>
</dbReference>
<comment type="caution">
    <text evidence="6">The sequence shown here is derived from an EMBL/GenBank/DDBJ whole genome shotgun (WGS) entry which is preliminary data.</text>
</comment>
<evidence type="ECO:0000259" key="4">
    <source>
        <dbReference type="Pfam" id="PF02714"/>
    </source>
</evidence>
<evidence type="ECO:0000313" key="6">
    <source>
        <dbReference type="EMBL" id="RSH83824.1"/>
    </source>
</evidence>
<dbReference type="Proteomes" id="UP000279259">
    <property type="component" value="Unassembled WGS sequence"/>
</dbReference>
<keyword evidence="2" id="KW-1133">Transmembrane helix</keyword>
<evidence type="ECO:0008006" key="8">
    <source>
        <dbReference type="Google" id="ProtNLM"/>
    </source>
</evidence>
<dbReference type="EMBL" id="RSCD01000023">
    <property type="protein sequence ID" value="RSH83824.1"/>
    <property type="molecule type" value="Genomic_DNA"/>
</dbReference>
<dbReference type="InterPro" id="IPR045122">
    <property type="entry name" value="Csc1-like"/>
</dbReference>
<keyword evidence="7" id="KW-1185">Reference proteome</keyword>
<feature type="chain" id="PRO_5019301755" description="CSC1/OSCA1-like 7TM region domain-containing protein" evidence="3">
    <location>
        <begin position="29"/>
        <end position="1053"/>
    </location>
</feature>
<evidence type="ECO:0000313" key="7">
    <source>
        <dbReference type="Proteomes" id="UP000279259"/>
    </source>
</evidence>
<evidence type="ECO:0000256" key="3">
    <source>
        <dbReference type="SAM" id="SignalP"/>
    </source>
</evidence>
<keyword evidence="3" id="KW-0732">Signal</keyword>
<feature type="compositionally biased region" description="Basic residues" evidence="1">
    <location>
        <begin position="287"/>
        <end position="299"/>
    </location>
</feature>
<feature type="domain" description="CSC1/OSCA1-like 7TM region" evidence="4">
    <location>
        <begin position="657"/>
        <end position="700"/>
    </location>
</feature>
<reference evidence="6 7" key="1">
    <citation type="submission" date="2018-11" db="EMBL/GenBank/DDBJ databases">
        <title>Genome sequence of Saitozyma podzolica DSM 27192.</title>
        <authorList>
            <person name="Aliyu H."/>
            <person name="Gorte O."/>
            <person name="Ochsenreither K."/>
        </authorList>
    </citation>
    <scope>NUCLEOTIDE SEQUENCE [LARGE SCALE GENOMIC DNA]</scope>
    <source>
        <strain evidence="6 7">DSM 27192</strain>
    </source>
</reference>
<accession>A0A427XY49</accession>
<gene>
    <name evidence="6" type="ORF">EHS25_005439</name>
</gene>
<dbReference type="InterPro" id="IPR027815">
    <property type="entry name" value="CSC1/OSCA1-like_cyt"/>
</dbReference>
<dbReference type="AlphaFoldDB" id="A0A427XY49"/>
<dbReference type="Pfam" id="PF14703">
    <property type="entry name" value="PHM7_cyt"/>
    <property type="match status" value="1"/>
</dbReference>
<dbReference type="Pfam" id="PF02714">
    <property type="entry name" value="RSN1_7TM"/>
    <property type="match status" value="2"/>
</dbReference>
<sequence length="1053" mass="115598">MSFVLFSLAAFLATVVLMPLNLFRHGSTDSEPDVPSNETSWLHPPPPVYFSSPTLNSSFPYLPVNNTRPVPSVTDLILDPQTYATVNLIFAYIFTFLVLTFLHRNFHRFVLARQSFALHLIHSISARTVMVSKLPAHLRGDRALAEYFEGCGWTVESVSVCREIGPLMRALERRTNALLKLEEAWVEWVGNPAGEKVHGYDPNIYQSQTITRALTASPRQTSSQSQSEVVEPLIPGLEDPHVDISRQHGMSNGTPSRSDSASTEPESEHPQSSSGVEIDIDPETGRPHVHIHTTRPRPTLRPRWFGAKVDAIEHWEARYIKADEEVRELRKKGMFAATHAAFVTLLEVKDAVTNLMPGRALPAPLAGDHRAGPRAAGRGVEARRNVAQGVYYPQLCGYGGDDPAAADLDCPRHGSGHAPILRRDQESRPLVGEDDQCQSQTRGHCPELVALAGYHQLQRAPAVPTRMYHLFLVVSVLFIFLLTTTYWALVIDLADSPGKSLSVLGQECGDETVLMPSRTDPREVGGSSADPQREEFHGLLCDAASPRLDADAAAQPWSTLVPRYGPGVLDEDPARLRRSQCPADAQLRMGVPQALLVFTITLVYSVVSPLILVFGAIYFGNACEWREAGERRSKDKGWPFDDKARRSALDRADGADLVYKYKLLFVYFKPYESNGEAWRITFNRLLWALITFQLFMTGIFLLSNLKPPILALAMTPLILYTLWWSWTMIRDFGGLSRFLALSSICEVERGEGADVVAGVRGEDGVSRSQSNLNHRRYAMNDETLYVAPSDSRTDYSQPPMSSFYYGVLNTGRRRYAHPALSGLLPTPWLPAKKRKRQWGDGAKARRGVVLSLRRKMAKRLRRQQESGDGEGDGLEGEGPGGGQEAGSGSGAGTGKRSSLPEGWATGDVWGASTSAGGGGAQSGTGDNDRDRDRLASSQASSSLNPWRDPTPPPSEQAGSGRAKTSTAKLRNKLSFDPGSGVIAMPEENVWDDEADEDDEEEEEEGGGGAGQGDAPASPSERFEPSERPEVSGLSERSERSERSEWSGLFGPVC</sequence>
<dbReference type="GO" id="GO:0005886">
    <property type="term" value="C:plasma membrane"/>
    <property type="evidence" value="ECO:0007669"/>
    <property type="project" value="TreeGrafter"/>
</dbReference>
<feature type="signal peptide" evidence="3">
    <location>
        <begin position="1"/>
        <end position="28"/>
    </location>
</feature>
<dbReference type="PANTHER" id="PTHR13018">
    <property type="entry name" value="PROBABLE MEMBRANE PROTEIN DUF221-RELATED"/>
    <property type="match status" value="1"/>
</dbReference>
<feature type="compositionally biased region" description="Polar residues" evidence="1">
    <location>
        <begin position="935"/>
        <end position="944"/>
    </location>
</feature>
<name>A0A427XY49_9TREE</name>
<feature type="region of interest" description="Disordered" evidence="1">
    <location>
        <begin position="512"/>
        <end position="531"/>
    </location>
</feature>
<feature type="domain" description="CSC1/OSCA1-like 7TM region" evidence="4">
    <location>
        <begin position="579"/>
        <end position="620"/>
    </location>
</feature>
<feature type="compositionally biased region" description="Basic and acidic residues" evidence="1">
    <location>
        <begin position="1020"/>
        <end position="1044"/>
    </location>
</feature>
<feature type="region of interest" description="Disordered" evidence="1">
    <location>
        <begin position="856"/>
        <end position="1053"/>
    </location>
</feature>
<proteinExistence type="predicted"/>